<dbReference type="RefSeq" id="WP_354090314.1">
    <property type="nucleotide sequence ID" value="NZ_JBEPTF010000006.1"/>
</dbReference>
<dbReference type="InterPro" id="IPR011051">
    <property type="entry name" value="RmlC_Cupin_sf"/>
</dbReference>
<sequence>MTDDARLKPIVLAPGEGRSYSMGSMRAVFKADEAETGSDYSVSEWFLEPHTEGPGPHSHPDHDDLFYVIEGVMSFRVGDDWIDAGVGAFIRAPRGVTHDFANRTDWRAGLLNLYVPGGFERDMPAIVKWFAENSG</sequence>
<evidence type="ECO:0000313" key="3">
    <source>
        <dbReference type="Proteomes" id="UP001549313"/>
    </source>
</evidence>
<dbReference type="EMBL" id="JBEPTF010000006">
    <property type="protein sequence ID" value="MET4685350.1"/>
    <property type="molecule type" value="Genomic_DNA"/>
</dbReference>
<protein>
    <submittedName>
        <fullName evidence="2">Quercetin dioxygenase-like cupin family protein</fullName>
    </submittedName>
</protein>
<reference evidence="2 3" key="1">
    <citation type="submission" date="2024-06" db="EMBL/GenBank/DDBJ databases">
        <title>Sorghum-associated microbial communities from plants grown in Nebraska, USA.</title>
        <authorList>
            <person name="Schachtman D."/>
        </authorList>
    </citation>
    <scope>NUCLEOTIDE SEQUENCE [LARGE SCALE GENOMIC DNA]</scope>
    <source>
        <strain evidence="2 3">2814</strain>
    </source>
</reference>
<accession>A0ABV2RHD4</accession>
<dbReference type="SUPFAM" id="SSF51182">
    <property type="entry name" value="RmlC-like cupins"/>
    <property type="match status" value="1"/>
</dbReference>
<evidence type="ECO:0000313" key="2">
    <source>
        <dbReference type="EMBL" id="MET4685350.1"/>
    </source>
</evidence>
<organism evidence="2 3">
    <name type="scientific">Brevundimonas faecalis</name>
    <dbReference type="NCBI Taxonomy" id="947378"/>
    <lineage>
        <taxon>Bacteria</taxon>
        <taxon>Pseudomonadati</taxon>
        <taxon>Pseudomonadota</taxon>
        <taxon>Alphaproteobacteria</taxon>
        <taxon>Caulobacterales</taxon>
        <taxon>Caulobacteraceae</taxon>
        <taxon>Brevundimonas</taxon>
    </lineage>
</organism>
<dbReference type="InterPro" id="IPR014710">
    <property type="entry name" value="RmlC-like_jellyroll"/>
</dbReference>
<dbReference type="InterPro" id="IPR013096">
    <property type="entry name" value="Cupin_2"/>
</dbReference>
<gene>
    <name evidence="2" type="ORF">ABIE19_003301</name>
</gene>
<dbReference type="Pfam" id="PF07883">
    <property type="entry name" value="Cupin_2"/>
    <property type="match status" value="1"/>
</dbReference>
<proteinExistence type="predicted"/>
<keyword evidence="3" id="KW-1185">Reference proteome</keyword>
<feature type="domain" description="Cupin type-2" evidence="1">
    <location>
        <begin position="46"/>
        <end position="111"/>
    </location>
</feature>
<name>A0ABV2RHD4_9CAUL</name>
<dbReference type="PANTHER" id="PTHR36440">
    <property type="entry name" value="PUTATIVE (AFU_ORTHOLOGUE AFUA_8G07350)-RELATED"/>
    <property type="match status" value="1"/>
</dbReference>
<dbReference type="Gene3D" id="2.60.120.10">
    <property type="entry name" value="Jelly Rolls"/>
    <property type="match status" value="1"/>
</dbReference>
<dbReference type="Proteomes" id="UP001549313">
    <property type="component" value="Unassembled WGS sequence"/>
</dbReference>
<dbReference type="PANTHER" id="PTHR36440:SF1">
    <property type="entry name" value="PUTATIVE (AFU_ORTHOLOGUE AFUA_8G07350)-RELATED"/>
    <property type="match status" value="1"/>
</dbReference>
<comment type="caution">
    <text evidence="2">The sequence shown here is derived from an EMBL/GenBank/DDBJ whole genome shotgun (WGS) entry which is preliminary data.</text>
</comment>
<dbReference type="InterPro" id="IPR053146">
    <property type="entry name" value="QDO-like"/>
</dbReference>
<evidence type="ECO:0000259" key="1">
    <source>
        <dbReference type="Pfam" id="PF07883"/>
    </source>
</evidence>